<name>A0A852WW91_9MICO</name>
<dbReference type="RefSeq" id="WP_179550638.1">
    <property type="nucleotide sequence ID" value="NZ_JACCFI010000001.1"/>
</dbReference>
<keyword evidence="5" id="KW-1185">Reference proteome</keyword>
<evidence type="ECO:0000259" key="3">
    <source>
        <dbReference type="Pfam" id="PF03816"/>
    </source>
</evidence>
<dbReference type="Pfam" id="PF03816">
    <property type="entry name" value="LytR_cpsA_psr"/>
    <property type="match status" value="1"/>
</dbReference>
<comment type="similarity">
    <text evidence="1">Belongs to the LytR/CpsA/Psr (LCP) family.</text>
</comment>
<keyword evidence="2" id="KW-0472">Membrane</keyword>
<feature type="transmembrane region" description="Helical" evidence="2">
    <location>
        <begin position="119"/>
        <end position="143"/>
    </location>
</feature>
<dbReference type="InterPro" id="IPR050922">
    <property type="entry name" value="LytR/CpsA/Psr_CW_biosynth"/>
</dbReference>
<evidence type="ECO:0000313" key="5">
    <source>
        <dbReference type="Proteomes" id="UP000549066"/>
    </source>
</evidence>
<dbReference type="NCBIfam" id="TIGR00350">
    <property type="entry name" value="lytR_cpsA_psr"/>
    <property type="match status" value="1"/>
</dbReference>
<feature type="domain" description="Cell envelope-related transcriptional attenuator" evidence="3">
    <location>
        <begin position="186"/>
        <end position="372"/>
    </location>
</feature>
<evidence type="ECO:0000256" key="1">
    <source>
        <dbReference type="ARBA" id="ARBA00006068"/>
    </source>
</evidence>
<reference evidence="4 5" key="1">
    <citation type="submission" date="2020-07" db="EMBL/GenBank/DDBJ databases">
        <title>Sequencing the genomes of 1000 actinobacteria strains.</title>
        <authorList>
            <person name="Klenk H.-P."/>
        </authorList>
    </citation>
    <scope>NUCLEOTIDE SEQUENCE [LARGE SCALE GENOMIC DNA]</scope>
    <source>
        <strain evidence="4 5">DSM 8598</strain>
    </source>
</reference>
<accession>A0A852WW91</accession>
<keyword evidence="2" id="KW-0812">Transmembrane</keyword>
<dbReference type="Proteomes" id="UP000549066">
    <property type="component" value="Unassembled WGS sequence"/>
</dbReference>
<dbReference type="InterPro" id="IPR004474">
    <property type="entry name" value="LytR_CpsA_psr"/>
</dbReference>
<dbReference type="AlphaFoldDB" id="A0A852WW91"/>
<dbReference type="Gene3D" id="3.40.630.190">
    <property type="entry name" value="LCP protein"/>
    <property type="match status" value="1"/>
</dbReference>
<sequence>MTLAASPIRHPDIASRTVMTRRAWWLVALNFLIPGAPQVLAGNRKLGRFGLGATLVLWTLVVVGIVVWFLWPATLYTVFSTSVTLWIVALVLAFYAVLWVILTLDTLRLVRLVKTAPSARVWVAGLTTLVMVGLSGAAAYGAYFATTASGFLSSVFVAGPSEPPVDGRYNILLLGGDSGPDREGMRPDSMTVVSIDAETGQAVTIGLPRDLEYVPFPEDSPLAAVYPEGYGAIDGCEVDVCQLNSIYTEVELKSPEMYPNAVAEGSEPGIEGVRDAAEGITGLEIQYYALIDMQGFQQLIDALGGVDIDVDTRIPIGGDENNEGVDGWIEPGQQHLDGYHALWYGRARYGTAGGDYERMARQRVLQEAVLHQFTPTNVLAKFQEVASAGADTVKTDIPQSMLGYFVNLSMKTKELPITSVELVPANDVDPTDPDWDYIRSLIDEALVPATETPTEE</sequence>
<evidence type="ECO:0000313" key="4">
    <source>
        <dbReference type="EMBL" id="NYG20530.1"/>
    </source>
</evidence>
<protein>
    <submittedName>
        <fullName evidence="4">LCP family protein required for cell wall assembly</fullName>
    </submittedName>
</protein>
<keyword evidence="2" id="KW-1133">Transmembrane helix</keyword>
<dbReference type="PANTHER" id="PTHR33392:SF6">
    <property type="entry name" value="POLYISOPRENYL-TEICHOIC ACID--PEPTIDOGLYCAN TEICHOIC ACID TRANSFERASE TAGU"/>
    <property type="match status" value="1"/>
</dbReference>
<evidence type="ECO:0000256" key="2">
    <source>
        <dbReference type="SAM" id="Phobius"/>
    </source>
</evidence>
<comment type="caution">
    <text evidence="4">The sequence shown here is derived from an EMBL/GenBank/DDBJ whole genome shotgun (WGS) entry which is preliminary data.</text>
</comment>
<gene>
    <name evidence="4" type="ORF">BJY17_001277</name>
</gene>
<organism evidence="4 5">
    <name type="scientific">Agromyces hippuratus</name>
    <dbReference type="NCBI Taxonomy" id="286438"/>
    <lineage>
        <taxon>Bacteria</taxon>
        <taxon>Bacillati</taxon>
        <taxon>Actinomycetota</taxon>
        <taxon>Actinomycetes</taxon>
        <taxon>Micrococcales</taxon>
        <taxon>Microbacteriaceae</taxon>
        <taxon>Agromyces</taxon>
    </lineage>
</organism>
<feature type="transmembrane region" description="Helical" evidence="2">
    <location>
        <begin position="23"/>
        <end position="42"/>
    </location>
</feature>
<dbReference type="PANTHER" id="PTHR33392">
    <property type="entry name" value="POLYISOPRENYL-TEICHOIC ACID--PEPTIDOGLYCAN TEICHOIC ACID TRANSFERASE TAGU"/>
    <property type="match status" value="1"/>
</dbReference>
<dbReference type="EMBL" id="JACCFI010000001">
    <property type="protein sequence ID" value="NYG20530.1"/>
    <property type="molecule type" value="Genomic_DNA"/>
</dbReference>
<proteinExistence type="inferred from homology"/>
<feature type="transmembrane region" description="Helical" evidence="2">
    <location>
        <begin position="83"/>
        <end position="107"/>
    </location>
</feature>
<feature type="transmembrane region" description="Helical" evidence="2">
    <location>
        <begin position="49"/>
        <end position="71"/>
    </location>
</feature>